<dbReference type="Gene3D" id="3.90.226.10">
    <property type="entry name" value="2-enoyl-CoA Hydratase, Chain A, domain 1"/>
    <property type="match status" value="1"/>
</dbReference>
<dbReference type="CDD" id="cd06558">
    <property type="entry name" value="crotonase-like"/>
    <property type="match status" value="1"/>
</dbReference>
<comment type="similarity">
    <text evidence="1">Belongs to the enoyl-CoA hydratase/isomerase family.</text>
</comment>
<evidence type="ECO:0000313" key="3">
    <source>
        <dbReference type="Proteomes" id="UP001556692"/>
    </source>
</evidence>
<dbReference type="InterPro" id="IPR029045">
    <property type="entry name" value="ClpP/crotonase-like_dom_sf"/>
</dbReference>
<dbReference type="EMBL" id="JBDPGJ010000001">
    <property type="protein sequence ID" value="MEX0404697.1"/>
    <property type="molecule type" value="Genomic_DNA"/>
</dbReference>
<sequence>MTQEAIGVERTGGIGVLKLSRPEVLNALSPDLVGVLGQEFKKMSNPESGVRCIVITGEGRAFSSGANLGEDSGNDRAGPGAGSILQRVYHPLLRLMRDSEVPIVTAVNGAAVGAGMSIAMMGDIITCARSAYFLQAFRRIGLVMDCGSSWLLPRLIGMARARELSLLGGRLDAETALQWGLVNRVFDDAVFMDETMKIAKQIADGPLGAQGKIRRLYWETTRNSFEEQLDLEDRLQLIASESEEFEEGVAAFREKRPARFTDLGQVPGGVAS</sequence>
<dbReference type="Proteomes" id="UP001556692">
    <property type="component" value="Unassembled WGS sequence"/>
</dbReference>
<accession>A0ABV3SD88</accession>
<reference evidence="2 3" key="1">
    <citation type="submission" date="2024-05" db="EMBL/GenBank/DDBJ databases">
        <authorList>
            <person name="Jiang F."/>
        </authorList>
    </citation>
    <scope>NUCLEOTIDE SEQUENCE [LARGE SCALE GENOMIC DNA]</scope>
    <source>
        <strain evidence="2 3">LZ166</strain>
    </source>
</reference>
<dbReference type="SUPFAM" id="SSF52096">
    <property type="entry name" value="ClpP/crotonase"/>
    <property type="match status" value="1"/>
</dbReference>
<dbReference type="PANTHER" id="PTHR43459:SF1">
    <property type="entry name" value="EG:BACN32G11.4 PROTEIN"/>
    <property type="match status" value="1"/>
</dbReference>
<dbReference type="Pfam" id="PF00378">
    <property type="entry name" value="ECH_1"/>
    <property type="match status" value="1"/>
</dbReference>
<dbReference type="NCBIfam" id="NF004635">
    <property type="entry name" value="PRK05981.1"/>
    <property type="match status" value="1"/>
</dbReference>
<dbReference type="InterPro" id="IPR014748">
    <property type="entry name" value="Enoyl-CoA_hydra_C"/>
</dbReference>
<evidence type="ECO:0000313" key="2">
    <source>
        <dbReference type="EMBL" id="MEX0404697.1"/>
    </source>
</evidence>
<keyword evidence="3" id="KW-1185">Reference proteome</keyword>
<gene>
    <name evidence="2" type="ORF">ABGN05_03365</name>
</gene>
<dbReference type="RefSeq" id="WP_367952571.1">
    <property type="nucleotide sequence ID" value="NZ_JBDPGJ010000001.1"/>
</dbReference>
<protein>
    <submittedName>
        <fullName evidence="2">Enoyl-CoA hydratase/isomerase</fullName>
    </submittedName>
</protein>
<name>A0ABV3SD88_9HYPH</name>
<dbReference type="InterPro" id="IPR001753">
    <property type="entry name" value="Enoyl-CoA_hydra/iso"/>
</dbReference>
<dbReference type="Gene3D" id="1.10.12.10">
    <property type="entry name" value="Lyase 2-enoyl-coa Hydratase, Chain A, domain 2"/>
    <property type="match status" value="1"/>
</dbReference>
<proteinExistence type="inferred from homology"/>
<evidence type="ECO:0000256" key="1">
    <source>
        <dbReference type="ARBA" id="ARBA00005254"/>
    </source>
</evidence>
<dbReference type="PANTHER" id="PTHR43459">
    <property type="entry name" value="ENOYL-COA HYDRATASE"/>
    <property type="match status" value="1"/>
</dbReference>
<organism evidence="2 3">
    <name type="scientific">Aquibium pacificus</name>
    <dbReference type="NCBI Taxonomy" id="3153579"/>
    <lineage>
        <taxon>Bacteria</taxon>
        <taxon>Pseudomonadati</taxon>
        <taxon>Pseudomonadota</taxon>
        <taxon>Alphaproteobacteria</taxon>
        <taxon>Hyphomicrobiales</taxon>
        <taxon>Phyllobacteriaceae</taxon>
        <taxon>Aquibium</taxon>
    </lineage>
</organism>
<comment type="caution">
    <text evidence="2">The sequence shown here is derived from an EMBL/GenBank/DDBJ whole genome shotgun (WGS) entry which is preliminary data.</text>
</comment>